<keyword evidence="8" id="KW-0645">Protease</keyword>
<evidence type="ECO:0000259" key="7">
    <source>
        <dbReference type="PROSITE" id="PS51903"/>
    </source>
</evidence>
<dbReference type="Proteomes" id="UP000230935">
    <property type="component" value="Unassembled WGS sequence"/>
</dbReference>
<dbReference type="EMBL" id="PEZZ01000029">
    <property type="protein sequence ID" value="PIS04955.1"/>
    <property type="molecule type" value="Genomic_DNA"/>
</dbReference>
<dbReference type="GO" id="GO:0008233">
    <property type="term" value="F:peptidase activity"/>
    <property type="evidence" value="ECO:0007669"/>
    <property type="project" value="UniProtKB-KW"/>
</dbReference>
<dbReference type="Pfam" id="PF17871">
    <property type="entry name" value="AAA_lid_9"/>
    <property type="match status" value="1"/>
</dbReference>
<dbReference type="GO" id="GO:0006508">
    <property type="term" value="P:proteolysis"/>
    <property type="evidence" value="ECO:0007669"/>
    <property type="project" value="UniProtKB-KW"/>
</dbReference>
<dbReference type="InterPro" id="IPR003593">
    <property type="entry name" value="AAA+_ATPase"/>
</dbReference>
<dbReference type="InterPro" id="IPR036628">
    <property type="entry name" value="Clp_N_dom_sf"/>
</dbReference>
<gene>
    <name evidence="8" type="ORF">COT81_03720</name>
</gene>
<dbReference type="Pfam" id="PF02861">
    <property type="entry name" value="Clp_N"/>
    <property type="match status" value="1"/>
</dbReference>
<keyword evidence="1 5" id="KW-0677">Repeat</keyword>
<evidence type="ECO:0000256" key="1">
    <source>
        <dbReference type="ARBA" id="ARBA00022737"/>
    </source>
</evidence>
<dbReference type="InterPro" id="IPR050130">
    <property type="entry name" value="ClpA_ClpB"/>
</dbReference>
<dbReference type="AlphaFoldDB" id="A0A2H0W0P8"/>
<evidence type="ECO:0000256" key="6">
    <source>
        <dbReference type="SAM" id="Coils"/>
    </source>
</evidence>
<dbReference type="SMART" id="SM01086">
    <property type="entry name" value="ClpB_D2-small"/>
    <property type="match status" value="1"/>
</dbReference>
<accession>A0A2H0W0P8</accession>
<dbReference type="SMART" id="SM00382">
    <property type="entry name" value="AAA"/>
    <property type="match status" value="2"/>
</dbReference>
<evidence type="ECO:0000313" key="9">
    <source>
        <dbReference type="Proteomes" id="UP000230935"/>
    </source>
</evidence>
<dbReference type="PROSITE" id="PS00870">
    <property type="entry name" value="CLPAB_1"/>
    <property type="match status" value="1"/>
</dbReference>
<dbReference type="SUPFAM" id="SSF81923">
    <property type="entry name" value="Double Clp-N motif"/>
    <property type="match status" value="1"/>
</dbReference>
<dbReference type="InterPro" id="IPR027417">
    <property type="entry name" value="P-loop_NTPase"/>
</dbReference>
<protein>
    <submittedName>
        <fullName evidence="8">ATP-dependent Clp protease ATP-binding subunit ClpC</fullName>
    </submittedName>
</protein>
<keyword evidence="2" id="KW-0547">Nucleotide-binding</keyword>
<sequence>MIPQVIKKFSTNSRQVLKRSWVLAQHLKHQEILPEHLLYSLSLQKGSLASEILFRQNLSADRIKALLFKHEPTGKKPGDRPTLGKNTKKIVERAVLKSSNLKHSYVGTEHLLAALIDSDDIRLKQFLKKHSTSVYELHEQVNTILNSTSKFPDFARSLNNWQQPTEDSLGDKRLKSSQSILDLYAVDLTDPVIQKDIDPVISREEEIERLIQILSRRTKNNPILLGDPGIGKTAIVEGLAKKIVNQEVPEALENKKIFALDLTALVAGTSFRGDFEGRMQQLIYELKENPNLIVFIDEIHTIVGTGSASGSMDAANILKPALAKGHLRCIGATTLQDFKKYIETDPALERRFQPVMVAPPDHKKAVTILNGIKHNYQIFHNVEITEQAITAAVKLSERYIQDKSLPDKAIDLIDEAAARVKVSKSNTGSAKKVRELQKELEKIQNQKRKAVLSENYNEAHIAKKEEAELKNQISALKNKQKTSTDYIGTIEANDIAEVVARITKIPLHKILAEERKQILNLDKILAKKVIGQEHAIKTVSELIKRSRAGVTNQNRPIGSFLFLGPTGVGKTFLAKALAEQVFGSPDNLIRIDMSEFSQEFNISKLIGSPAGYVGYKDSTKLTDLVKQKPYSLVLFDEIEKAHREIFNLLLQILEDGQLTDATGRAINFKNTIIIMTSNLGSDKITSGSIGFDRENFQEAKMIEHEIAQRTKDFFSPEFLNRVDKQVIFYPLSKNALQKIVAIQLSELKNRLEEHRVDLNWDKKAIQHIAQKCQSIRHGAREVRRYITHEIESEIAEKMLQQKNLDKIPLTAEENKIKIK</sequence>
<proteinExistence type="predicted"/>
<evidence type="ECO:0000256" key="5">
    <source>
        <dbReference type="PROSITE-ProRule" id="PRU01251"/>
    </source>
</evidence>
<dbReference type="CDD" id="cd00009">
    <property type="entry name" value="AAA"/>
    <property type="match status" value="1"/>
</dbReference>
<evidence type="ECO:0000256" key="4">
    <source>
        <dbReference type="ARBA" id="ARBA00023186"/>
    </source>
</evidence>
<dbReference type="Gene3D" id="1.10.1780.10">
    <property type="entry name" value="Clp, N-terminal domain"/>
    <property type="match status" value="1"/>
</dbReference>
<name>A0A2H0W0P8_9BACT</name>
<keyword evidence="6" id="KW-0175">Coiled coil</keyword>
<feature type="coiled-coil region" evidence="6">
    <location>
        <begin position="426"/>
        <end position="482"/>
    </location>
</feature>
<dbReference type="GO" id="GO:0016887">
    <property type="term" value="F:ATP hydrolysis activity"/>
    <property type="evidence" value="ECO:0007669"/>
    <property type="project" value="InterPro"/>
</dbReference>
<evidence type="ECO:0000256" key="2">
    <source>
        <dbReference type="ARBA" id="ARBA00022741"/>
    </source>
</evidence>
<evidence type="ECO:0000256" key="3">
    <source>
        <dbReference type="ARBA" id="ARBA00022840"/>
    </source>
</evidence>
<dbReference type="Gene3D" id="4.10.860.10">
    <property type="entry name" value="UVR domain"/>
    <property type="match status" value="1"/>
</dbReference>
<feature type="domain" description="Clp R" evidence="7">
    <location>
        <begin position="6"/>
        <end position="147"/>
    </location>
</feature>
<keyword evidence="8" id="KW-0378">Hydrolase</keyword>
<dbReference type="PANTHER" id="PTHR11638">
    <property type="entry name" value="ATP-DEPENDENT CLP PROTEASE"/>
    <property type="match status" value="1"/>
</dbReference>
<comment type="caution">
    <text evidence="8">The sequence shown here is derived from an EMBL/GenBank/DDBJ whole genome shotgun (WGS) entry which is preliminary data.</text>
</comment>
<dbReference type="CDD" id="cd19499">
    <property type="entry name" value="RecA-like_ClpB_Hsp104-like"/>
    <property type="match status" value="1"/>
</dbReference>
<dbReference type="GO" id="GO:0034605">
    <property type="term" value="P:cellular response to heat"/>
    <property type="evidence" value="ECO:0007669"/>
    <property type="project" value="TreeGrafter"/>
</dbReference>
<reference evidence="9" key="1">
    <citation type="submission" date="2017-09" db="EMBL/GenBank/DDBJ databases">
        <title>Depth-based differentiation of microbial function through sediment-hosted aquifers and enrichment of novel symbionts in the deep terrestrial subsurface.</title>
        <authorList>
            <person name="Probst A.J."/>
            <person name="Ladd B."/>
            <person name="Jarett J.K."/>
            <person name="Geller-Mcgrath D.E."/>
            <person name="Sieber C.M.K."/>
            <person name="Emerson J.B."/>
            <person name="Anantharaman K."/>
            <person name="Thomas B.C."/>
            <person name="Malmstrom R."/>
            <person name="Stieglmeier M."/>
            <person name="Klingl A."/>
            <person name="Woyke T."/>
            <person name="Ryan C.M."/>
            <person name="Banfield J.F."/>
        </authorList>
    </citation>
    <scope>NUCLEOTIDE SEQUENCE [LARGE SCALE GENOMIC DNA]</scope>
</reference>
<dbReference type="PRINTS" id="PR00300">
    <property type="entry name" value="CLPPROTEASEA"/>
</dbReference>
<dbReference type="GO" id="GO:0005524">
    <property type="term" value="F:ATP binding"/>
    <property type="evidence" value="ECO:0007669"/>
    <property type="project" value="UniProtKB-KW"/>
</dbReference>
<dbReference type="InterPro" id="IPR018368">
    <property type="entry name" value="ClpA/B_CS1"/>
</dbReference>
<dbReference type="PROSITE" id="PS51903">
    <property type="entry name" value="CLP_R"/>
    <property type="match status" value="1"/>
</dbReference>
<dbReference type="SUPFAM" id="SSF52540">
    <property type="entry name" value="P-loop containing nucleoside triphosphate hydrolases"/>
    <property type="match status" value="2"/>
</dbReference>
<dbReference type="InterPro" id="IPR041546">
    <property type="entry name" value="ClpA/ClpB_AAA_lid"/>
</dbReference>
<dbReference type="Pfam" id="PF00004">
    <property type="entry name" value="AAA"/>
    <property type="match status" value="1"/>
</dbReference>
<dbReference type="Pfam" id="PF10431">
    <property type="entry name" value="ClpB_D2-small"/>
    <property type="match status" value="1"/>
</dbReference>
<dbReference type="Pfam" id="PF07724">
    <property type="entry name" value="AAA_2"/>
    <property type="match status" value="1"/>
</dbReference>
<keyword evidence="4" id="KW-0143">Chaperone</keyword>
<dbReference type="InterPro" id="IPR003959">
    <property type="entry name" value="ATPase_AAA_core"/>
</dbReference>
<dbReference type="GO" id="GO:0005737">
    <property type="term" value="C:cytoplasm"/>
    <property type="evidence" value="ECO:0007669"/>
    <property type="project" value="TreeGrafter"/>
</dbReference>
<dbReference type="Gene3D" id="3.40.50.300">
    <property type="entry name" value="P-loop containing nucleotide triphosphate hydrolases"/>
    <property type="match status" value="2"/>
</dbReference>
<evidence type="ECO:0000313" key="8">
    <source>
        <dbReference type="EMBL" id="PIS04955.1"/>
    </source>
</evidence>
<dbReference type="InterPro" id="IPR004176">
    <property type="entry name" value="Clp_R_N"/>
</dbReference>
<dbReference type="InterPro" id="IPR001270">
    <property type="entry name" value="ClpA/B"/>
</dbReference>
<organism evidence="8 9">
    <name type="scientific">Candidatus Buchananbacteria bacterium CG10_big_fil_rev_8_21_14_0_10_42_9</name>
    <dbReference type="NCBI Taxonomy" id="1974526"/>
    <lineage>
        <taxon>Bacteria</taxon>
        <taxon>Candidatus Buchananiibacteriota</taxon>
    </lineage>
</organism>
<dbReference type="FunFam" id="3.40.50.300:FF:000025">
    <property type="entry name" value="ATP-dependent Clp protease subunit"/>
    <property type="match status" value="1"/>
</dbReference>
<dbReference type="InterPro" id="IPR019489">
    <property type="entry name" value="Clp_ATPase_C"/>
</dbReference>
<dbReference type="FunFam" id="3.40.50.300:FF:000010">
    <property type="entry name" value="Chaperone clpB 1, putative"/>
    <property type="match status" value="1"/>
</dbReference>
<keyword evidence="3 8" id="KW-0067">ATP-binding</keyword>
<dbReference type="PANTHER" id="PTHR11638:SF18">
    <property type="entry name" value="HEAT SHOCK PROTEIN 104"/>
    <property type="match status" value="1"/>
</dbReference>
<dbReference type="Gene3D" id="1.10.8.60">
    <property type="match status" value="2"/>
</dbReference>